<dbReference type="SUPFAM" id="SSF57756">
    <property type="entry name" value="Retrovirus zinc finger-like domains"/>
    <property type="match status" value="1"/>
</dbReference>
<keyword evidence="1" id="KW-0645">Protease</keyword>
<dbReference type="Pfam" id="PF22936">
    <property type="entry name" value="Pol_BBD"/>
    <property type="match status" value="1"/>
</dbReference>
<dbReference type="PANTHER" id="PTHR37984">
    <property type="entry name" value="PROTEIN CBG26694"/>
    <property type="match status" value="1"/>
</dbReference>
<feature type="region of interest" description="Disordered" evidence="3">
    <location>
        <begin position="2269"/>
        <end position="2372"/>
    </location>
</feature>
<proteinExistence type="predicted"/>
<accession>A0A6L2NTD2</accession>
<feature type="region of interest" description="Disordered" evidence="3">
    <location>
        <begin position="2400"/>
        <end position="2456"/>
    </location>
</feature>
<dbReference type="Pfam" id="PF25597">
    <property type="entry name" value="SH3_retrovirus"/>
    <property type="match status" value="1"/>
</dbReference>
<feature type="compositionally biased region" description="Basic and acidic residues" evidence="3">
    <location>
        <begin position="2352"/>
        <end position="2361"/>
    </location>
</feature>
<evidence type="ECO:0000256" key="4">
    <source>
        <dbReference type="SAM" id="Phobius"/>
    </source>
</evidence>
<dbReference type="Gene3D" id="4.10.60.10">
    <property type="entry name" value="Zinc finger, CCHC-type"/>
    <property type="match status" value="1"/>
</dbReference>
<keyword evidence="4" id="KW-0472">Membrane</keyword>
<dbReference type="InterPro" id="IPR043502">
    <property type="entry name" value="DNA/RNA_pol_sf"/>
</dbReference>
<dbReference type="InterPro" id="IPR003903">
    <property type="entry name" value="UIM_dom"/>
</dbReference>
<dbReference type="Gene3D" id="3.30.70.270">
    <property type="match status" value="1"/>
</dbReference>
<evidence type="ECO:0000313" key="6">
    <source>
        <dbReference type="EMBL" id="GEU89588.1"/>
    </source>
</evidence>
<name>A0A6L2NTD2_TANCI</name>
<dbReference type="GO" id="GO:0004190">
    <property type="term" value="F:aspartic-type endopeptidase activity"/>
    <property type="evidence" value="ECO:0007669"/>
    <property type="project" value="UniProtKB-KW"/>
</dbReference>
<gene>
    <name evidence="6" type="ORF">Tci_061566</name>
</gene>
<dbReference type="InterPro" id="IPR001878">
    <property type="entry name" value="Znf_CCHC"/>
</dbReference>
<dbReference type="Gene3D" id="3.10.10.10">
    <property type="entry name" value="HIV Type 1 Reverse Transcriptase, subunit A, domain 1"/>
    <property type="match status" value="1"/>
</dbReference>
<dbReference type="InterPro" id="IPR036397">
    <property type="entry name" value="RNaseH_sf"/>
</dbReference>
<dbReference type="Pfam" id="PF00098">
    <property type="entry name" value="zf-CCHC"/>
    <property type="match status" value="1"/>
</dbReference>
<dbReference type="Gene3D" id="3.30.420.10">
    <property type="entry name" value="Ribonuclease H-like superfamily/Ribonuclease H"/>
    <property type="match status" value="1"/>
</dbReference>
<dbReference type="InterPro" id="IPR043128">
    <property type="entry name" value="Rev_trsase/Diguanyl_cyclase"/>
</dbReference>
<dbReference type="InterPro" id="IPR025724">
    <property type="entry name" value="GAG-pre-integrase_dom"/>
</dbReference>
<dbReference type="PROSITE" id="PS50330">
    <property type="entry name" value="UIM"/>
    <property type="match status" value="1"/>
</dbReference>
<dbReference type="InterPro" id="IPR050951">
    <property type="entry name" value="Retrovirus_Pol_polyprotein"/>
</dbReference>
<dbReference type="SMART" id="SM00343">
    <property type="entry name" value="ZnF_C2HC"/>
    <property type="match status" value="1"/>
</dbReference>
<evidence type="ECO:0000256" key="3">
    <source>
        <dbReference type="SAM" id="MobiDB-lite"/>
    </source>
</evidence>
<keyword evidence="4" id="KW-1133">Transmembrane helix</keyword>
<dbReference type="GO" id="GO:0008270">
    <property type="term" value="F:zinc ion binding"/>
    <property type="evidence" value="ECO:0007669"/>
    <property type="project" value="UniProtKB-KW"/>
</dbReference>
<dbReference type="PROSITE" id="PS50158">
    <property type="entry name" value="ZF_CCHC"/>
    <property type="match status" value="1"/>
</dbReference>
<dbReference type="PANTHER" id="PTHR37984:SF5">
    <property type="entry name" value="PROTEIN NYNRIN-LIKE"/>
    <property type="match status" value="1"/>
</dbReference>
<organism evidence="6">
    <name type="scientific">Tanacetum cinerariifolium</name>
    <name type="common">Dalmatian daisy</name>
    <name type="synonym">Chrysanthemum cinerariifolium</name>
    <dbReference type="NCBI Taxonomy" id="118510"/>
    <lineage>
        <taxon>Eukaryota</taxon>
        <taxon>Viridiplantae</taxon>
        <taxon>Streptophyta</taxon>
        <taxon>Embryophyta</taxon>
        <taxon>Tracheophyta</taxon>
        <taxon>Spermatophyta</taxon>
        <taxon>Magnoliopsida</taxon>
        <taxon>eudicotyledons</taxon>
        <taxon>Gunneridae</taxon>
        <taxon>Pentapetalae</taxon>
        <taxon>asterids</taxon>
        <taxon>campanulids</taxon>
        <taxon>Asterales</taxon>
        <taxon>Asteraceae</taxon>
        <taxon>Asteroideae</taxon>
        <taxon>Anthemideae</taxon>
        <taxon>Anthemidinae</taxon>
        <taxon>Tanacetum</taxon>
    </lineage>
</organism>
<feature type="compositionally biased region" description="Basic and acidic residues" evidence="3">
    <location>
        <begin position="2326"/>
        <end position="2337"/>
    </location>
</feature>
<evidence type="ECO:0000256" key="2">
    <source>
        <dbReference type="PROSITE-ProRule" id="PRU00047"/>
    </source>
</evidence>
<keyword evidence="2" id="KW-0479">Metal-binding</keyword>
<feature type="transmembrane region" description="Helical" evidence="4">
    <location>
        <begin position="2135"/>
        <end position="2165"/>
    </location>
</feature>
<dbReference type="InterPro" id="IPR041588">
    <property type="entry name" value="Integrase_H2C2"/>
</dbReference>
<dbReference type="GO" id="GO:0003676">
    <property type="term" value="F:nucleic acid binding"/>
    <property type="evidence" value="ECO:0007669"/>
    <property type="project" value="InterPro"/>
</dbReference>
<dbReference type="SUPFAM" id="SSF53098">
    <property type="entry name" value="Ribonuclease H-like"/>
    <property type="match status" value="2"/>
</dbReference>
<dbReference type="InterPro" id="IPR057670">
    <property type="entry name" value="SH3_retrovirus"/>
</dbReference>
<protein>
    <submittedName>
        <fullName evidence="6">Copia protein</fullName>
    </submittedName>
</protein>
<keyword evidence="2" id="KW-0862">Zinc</keyword>
<feature type="domain" description="CCHC-type" evidence="5">
    <location>
        <begin position="1511"/>
        <end position="1526"/>
    </location>
</feature>
<dbReference type="SUPFAM" id="SSF56672">
    <property type="entry name" value="DNA/RNA polymerases"/>
    <property type="match status" value="2"/>
</dbReference>
<keyword evidence="2" id="KW-0863">Zinc-finger</keyword>
<dbReference type="InterPro" id="IPR013103">
    <property type="entry name" value="RVT_2"/>
</dbReference>
<feature type="compositionally biased region" description="Pro residues" evidence="3">
    <location>
        <begin position="953"/>
        <end position="965"/>
    </location>
</feature>
<evidence type="ECO:0000259" key="5">
    <source>
        <dbReference type="PROSITE" id="PS50158"/>
    </source>
</evidence>
<dbReference type="Pfam" id="PF13976">
    <property type="entry name" value="gag_pre-integrs"/>
    <property type="match status" value="1"/>
</dbReference>
<comment type="caution">
    <text evidence="6">The sequence shown here is derived from an EMBL/GenBank/DDBJ whole genome shotgun (WGS) entry which is preliminary data.</text>
</comment>
<dbReference type="InterPro" id="IPR012337">
    <property type="entry name" value="RNaseH-like_sf"/>
</dbReference>
<dbReference type="Pfam" id="PF07727">
    <property type="entry name" value="RVT_2"/>
    <property type="match status" value="1"/>
</dbReference>
<keyword evidence="1" id="KW-0378">Hydrolase</keyword>
<evidence type="ECO:0000256" key="1">
    <source>
        <dbReference type="ARBA" id="ARBA00022750"/>
    </source>
</evidence>
<dbReference type="InterPro" id="IPR036875">
    <property type="entry name" value="Znf_CCHC_sf"/>
</dbReference>
<dbReference type="Pfam" id="PF08284">
    <property type="entry name" value="RVP_2"/>
    <property type="match status" value="1"/>
</dbReference>
<feature type="compositionally biased region" description="Basic and acidic residues" evidence="3">
    <location>
        <begin position="2421"/>
        <end position="2433"/>
    </location>
</feature>
<reference evidence="6" key="1">
    <citation type="journal article" date="2019" name="Sci. Rep.">
        <title>Draft genome of Tanacetum cinerariifolium, the natural source of mosquito coil.</title>
        <authorList>
            <person name="Yamashiro T."/>
            <person name="Shiraishi A."/>
            <person name="Satake H."/>
            <person name="Nakayama K."/>
        </authorList>
    </citation>
    <scope>NUCLEOTIDE SEQUENCE</scope>
</reference>
<dbReference type="Gene3D" id="1.10.340.70">
    <property type="match status" value="1"/>
</dbReference>
<feature type="region of interest" description="Disordered" evidence="3">
    <location>
        <begin position="951"/>
        <end position="971"/>
    </location>
</feature>
<dbReference type="EMBL" id="BKCJ010009995">
    <property type="protein sequence ID" value="GEU89588.1"/>
    <property type="molecule type" value="Genomic_DNA"/>
</dbReference>
<keyword evidence="1" id="KW-0064">Aspartyl protease</keyword>
<feature type="compositionally biased region" description="Basic residues" evidence="3">
    <location>
        <begin position="2338"/>
        <end position="2351"/>
    </location>
</feature>
<keyword evidence="4" id="KW-0812">Transmembrane</keyword>
<dbReference type="CDD" id="cd01647">
    <property type="entry name" value="RT_LTR"/>
    <property type="match status" value="1"/>
</dbReference>
<dbReference type="Pfam" id="PF17921">
    <property type="entry name" value="Integrase_H2C2"/>
    <property type="match status" value="1"/>
</dbReference>
<sequence length="2456" mass="278087">MPHLRPCFPQYKCINDPQKGNPQHALKDNGVINSGCSRHMTRNMSYLSDFKELNGGYVVFGGNPNGGKISSKGKIRTGMLDFDDVYFVKVLKFNLFSVSQMCDKKNSVLFTATECLVLSPEFKLLDENQVLLRVPRENNMYNVNLKNIVPSKDLTCLFAKETLDESNLWHRRLGHINFKTMNKLVKGNLVRGLPSKVFENDHTCVACKKGKQHRASCKTKPVSSVNQPLQRLHMDLFGPTFVKSLNKKSYCLVVTNDYSRKNKTLIKAARTMLADSLIPIPFCAEAVNTACYVQNRVLVTKPQNKTPYELLHGRTPSIGFMRPFGYPVTILNTLDSLGKFDEKVDEGFFIGYSVSSKEFRVFNSRTQIVQETLYINFLENKPNVAGSGPTWLFDIDTLTKTMNYQPVSAGNQSNPSVGVQEQFDAEKAGEESVQQYVLFLVWSSGSTNPQNTDGDAAFNEKEPKFKGRNPKCEVNVSLSSNAQSKKHDDKTKREAKGKSYVEFLTGYRNLSTEVEISLMTTLMRLMLLILQFLLLEITYSDDEDDVGAEADFTNLETSITVSPIPTIRVHKDHPVTQIIGDLYSATQTRSMSRVAKDQGHTQEEGNNYKEVFARVARIEAIRLFLAYASFMGFMVYQMDVKSVFLYETIKEEVYVCQPPGFKDPDYPDKVYKVVKALYGLHQAPRAWYETLSNYLLENGFQRGKIDQTLFIKRKKGDILLVQIYVDDIIFGSTNRDLCKDFGKLMKDKFQMSSMGELTFFLGLQVKQKPNGIFIIQDKYVAEILRKFGLTIGKSASTPIDTEKHLLKDPDGEDVDVHTYRSMIVKKVNDVSRLQALIDRKKVIITEATIRDALRLDDVEGIECLPNEEIFIELARMGYEKPSTKLTFYKAFFLCKGCSGVETPLFEGMIVAQQVGEGAVEVNVKDVPAGGVTDGGAASVNDDEVPVAVDEPFIPSPTPSTQPPPTTQDIPSTSQGRIIANMDADKDVTLKDVVTKDVQDAEIEESSKVQGTKAESQARIYQIDLEHANKRLSESQEDKASKKPKLYKEVAELKRHLQIVPNDDDDVYTEATPLAHKVPVVDYKIYTKNNKPYYKIIRADESSQLFMRFLSLLRNFDREDLEIIMENVPPPNDNLNAPEEEPIMDQAPAAFVGFVPQWIENDEEDDAEVINPYKEADPHNRPPPTSDDETEFAPPMVQIADVDSIPIPPVIQFGNFHVGESSASRDLLEGNGEVCVPGSMPCDIRSVHRGVKRLSKQMHDRYKMEKRMAKILRQEELRKNGQAFNITALDSAVRANRSESSKMMRLITDLSREFFELKSQNRKVEELSRWEAWLVQDGIAAAIRDERERIRREETRAEGPARDPMTVPIARECSFASFMKCGPTQFHRTEGAVELVRWFEKIENTFEISECAEVRKVKFATTNLHGRALTWWNSQRLEDELRHLKLRDMNIAAYTERFNELALLCPDVVSNEKKKVELYFKGLPEIIKGHKAIDCRGKNVAPGAAVQPNIVCYSCGERGHKSSECPKKAVQRGGNVQGQAYVICDAEHNQGLNVVTGTFLLNNRYATVLFDSGADKSFVDIKLTHLIDIKAVKLNSSYEVELADKKGMDWLVEYDALIVCGRKEVHVPYRNKSLVVKSDSGVSGLKKQLQDVLVICNFPDDLPGLPPPRQVEFKIKLIPDAAPVARAPYCLASFELKELSDQLKEMSEKGFIRLSSNVYSKINLRSGYYQLRIREEDIPITAFRTRYGHFEFQVMPFGLTNTPANKEDHKEHLKTILELLKNEKLYAKFSKCYFWLESVHFLGHVIDSDSVHVDPAKVEAIRNWSVPTTPTEILDQKELNMRQRRWIELLSDNDCEIRYHPGKGNVVADALSRKDREPLRVRSLDMIMHESHKSKYSIHPGSDKMYQDIKKLYWWPNMKVDIATIVSKCLTHAKVKAEHQKPSGLIQQPKIPEWKWEKITMDFVSGLQRTPSGYDSIWVIVDRLTKSAHFLPMKKTDSIEKLAQLYLKEIVCRHGVPVSIISNRDKNIVQIKNPLLTAKSRQKSYADVRRKPMEFEVGDKVMLKVSLWKGVIRFGKRVDENLVIPLEEVQLDDKLHFIEEPVEIMDREVNCSSLRFGHVLGCDLLENVLGRVLPDMFFVAICLKILVAFWSTGSAFCVTAFCYTAFCSIAFCLNKMADVNAPSSQTPTMAPPLRADDQILPHIRWVPIGKSNCYLDLEKSQSNPIYKIAVDLLKNTNFFRAFIASSTIPSIYIQIFLQRVAQHRRYLASETGGVQDPPTPKPTQPARKPKTTAPKAYSRPSVSIPVRSAQPAPTSAPAKPQEKKRKQTTESSDKPPKDKKSKHGYVSKQRYRKNVEASKTEEVPTVEPQVVDEDAEYQKVLEESMKDAYALPRGTLLPAVIKEPESRKYQPLPEVPGKGKAKVTEEQSDNKEESENVVLGAKEGGQDEGQARPDPDA</sequence>
<dbReference type="InterPro" id="IPR054722">
    <property type="entry name" value="PolX-like_BBD"/>
</dbReference>